<organism evidence="1 2">
    <name type="scientific">Saprospira grandis (strain Lewin)</name>
    <dbReference type="NCBI Taxonomy" id="984262"/>
    <lineage>
        <taxon>Bacteria</taxon>
        <taxon>Pseudomonadati</taxon>
        <taxon>Bacteroidota</taxon>
        <taxon>Saprospiria</taxon>
        <taxon>Saprospirales</taxon>
        <taxon>Saprospiraceae</taxon>
        <taxon>Saprospira</taxon>
    </lineage>
</organism>
<gene>
    <name evidence="1" type="ordered locus">SGRA_3565</name>
</gene>
<keyword evidence="2" id="KW-1185">Reference proteome</keyword>
<dbReference type="HOGENOM" id="CLU_2958114_0_0_10"/>
<evidence type="ECO:0000313" key="1">
    <source>
        <dbReference type="EMBL" id="AFC26289.1"/>
    </source>
</evidence>
<sequence length="59" mass="6539">MIWVSYFFWGLPPLAAGLCRSSLFARPFGAFSALVWPNGHCYPSLGLRRLRRLLAVAAG</sequence>
<evidence type="ECO:0000313" key="2">
    <source>
        <dbReference type="Proteomes" id="UP000007519"/>
    </source>
</evidence>
<reference evidence="1 2" key="1">
    <citation type="journal article" date="2012" name="Stand. Genomic Sci.">
        <title>Complete genome sequencing and analysis of Saprospira grandis str. Lewin, a predatory marine bacterium.</title>
        <authorList>
            <person name="Saw J.H."/>
            <person name="Yuryev A."/>
            <person name="Kanbe M."/>
            <person name="Hou S."/>
            <person name="Young A.G."/>
            <person name="Aizawa S."/>
            <person name="Alam M."/>
        </authorList>
    </citation>
    <scope>NUCLEOTIDE SEQUENCE [LARGE SCALE GENOMIC DNA]</scope>
    <source>
        <strain evidence="1 2">Lewin</strain>
    </source>
</reference>
<name>H6L5N9_SAPGL</name>
<accession>H6L5N9</accession>
<dbReference type="Proteomes" id="UP000007519">
    <property type="component" value="Chromosome"/>
</dbReference>
<dbReference type="STRING" id="984262.SGRA_3565"/>
<dbReference type="KEGG" id="sgn:SGRA_3565"/>
<dbReference type="AlphaFoldDB" id="H6L5N9"/>
<dbReference type="EMBL" id="CP002831">
    <property type="protein sequence ID" value="AFC26289.1"/>
    <property type="molecule type" value="Genomic_DNA"/>
</dbReference>
<proteinExistence type="predicted"/>
<protein>
    <submittedName>
        <fullName evidence="1">Uncharacterized protein</fullName>
    </submittedName>
</protein>